<proteinExistence type="predicted"/>
<dbReference type="Proteomes" id="UP000045039">
    <property type="component" value="Unassembled WGS sequence"/>
</dbReference>
<organism evidence="1 2">
    <name type="scientific">Pseudomonas aeruginosa</name>
    <dbReference type="NCBI Taxonomy" id="287"/>
    <lineage>
        <taxon>Bacteria</taxon>
        <taxon>Pseudomonadati</taxon>
        <taxon>Pseudomonadota</taxon>
        <taxon>Gammaproteobacteria</taxon>
        <taxon>Pseudomonadales</taxon>
        <taxon>Pseudomonadaceae</taxon>
        <taxon>Pseudomonas</taxon>
    </lineage>
</organism>
<protein>
    <submittedName>
        <fullName evidence="1">Uncharacterized protein</fullName>
    </submittedName>
</protein>
<accession>A0A0D6IUE0</accession>
<evidence type="ECO:0000313" key="2">
    <source>
        <dbReference type="Proteomes" id="UP000045039"/>
    </source>
</evidence>
<dbReference type="EMBL" id="CVVU01000099">
    <property type="protein sequence ID" value="CRO46944.1"/>
    <property type="molecule type" value="Genomic_DNA"/>
</dbReference>
<comment type="caution">
    <text evidence="1">The sequence shown here is derived from an EMBL/GenBank/DDBJ whole genome shotgun (WGS) entry which is preliminary data.</text>
</comment>
<evidence type="ECO:0000313" key="1">
    <source>
        <dbReference type="EMBL" id="CRO46944.1"/>
    </source>
</evidence>
<name>A0A0D6IUE0_PSEAI</name>
<dbReference type="AlphaFoldDB" id="A0A0D6IUE0"/>
<reference evidence="2" key="1">
    <citation type="submission" date="2015-06" db="EMBL/GenBank/DDBJ databases">
        <authorList>
            <person name="Radhakrishnan Rajesh"/>
            <person name="Underwood Anthony"/>
            <person name="Al-Shahib Ali"/>
        </authorList>
    </citation>
    <scope>NUCLEOTIDE SEQUENCE [LARGE SCALE GENOMIC DNA]</scope>
    <source>
        <strain evidence="2">P19_London_7_VIM_2_05_10</strain>
    </source>
</reference>
<gene>
    <name evidence="1" type="ORF">PAERUG_P19_London_7_VIM_2_05_10_01697</name>
</gene>
<sequence>MLGRLFGPASLPTSAPQLLAVGESEQGLVLRFDRQAAVTAARVEGALTLRIVARGAAQQGDGRWLGQPLRWRVREEGKALLLSLVSTRPLQGRWQWSEDGEGWRLVVELQERDGRE</sequence>